<feature type="region of interest" description="Disordered" evidence="1">
    <location>
        <begin position="488"/>
        <end position="600"/>
    </location>
</feature>
<name>A0ABR9HHS7_9ACTN</name>
<dbReference type="InterPro" id="IPR050834">
    <property type="entry name" value="Glycosyltransf_2"/>
</dbReference>
<feature type="compositionally biased region" description="Gly residues" evidence="1">
    <location>
        <begin position="528"/>
        <end position="540"/>
    </location>
</feature>
<sequence>MSLNKYVGSHVDGVSHRGRVERVSARVFRNDWSALTPPAVGRWTPELSVSVIIPARGGQDGLDLALAALCAQTYPAHLFEVVVVDDHSAPPLTLPDLRPESCRVVAAPDGGWGAGYARAYGAHASTGDILMWMDADMVACPEFVEAQARWHHTHAECVTLGRVRFTDTEPRGPEGVLAAARAGELHRELDTGGRHDWIEHLLDQSDHLRDADHLGFHAYLGAAAAVRRSLYEAAGGVDPDLDLGQDTEFGYRLWQAGAVMVPERDATAWHVGPASTARTRLPSERFRTEVLAELMPHPHAYRERVPAQRRRTPLVHAVVDVAGAPYDLVRGCVDRLLNGTETDLVVTLVADWEGARAVPGGREGPHLDLRLVQANYLREPRISFASAAPRTGFPSPFLLQVPVAWGLGELALSRLLASAERARAGLTELFLAAAPTRDAGVRLWRTRALARAMRVCGEEEDLADVVAELHGRYRIHGGEGTLADLTLHRSVPPAPRSGGGARPVSGLPTADRAGTGGVNRAGNDRAVGGAGRAGKGGRGPRAGRGRVRGGARNEDSGQPRRRGLGAGLRSLWHRACRAAGREMPDEWDEETGPGGPTAAG</sequence>
<organism evidence="3 4">
    <name type="scientific">Nocardiopsis terrae</name>
    <dbReference type="NCBI Taxonomy" id="372655"/>
    <lineage>
        <taxon>Bacteria</taxon>
        <taxon>Bacillati</taxon>
        <taxon>Actinomycetota</taxon>
        <taxon>Actinomycetes</taxon>
        <taxon>Streptosporangiales</taxon>
        <taxon>Nocardiopsidaceae</taxon>
        <taxon>Nocardiopsis</taxon>
    </lineage>
</organism>
<accession>A0ABR9HHS7</accession>
<keyword evidence="4" id="KW-1185">Reference proteome</keyword>
<dbReference type="Pfam" id="PF00535">
    <property type="entry name" value="Glycos_transf_2"/>
    <property type="match status" value="1"/>
</dbReference>
<comment type="caution">
    <text evidence="3">The sequence shown here is derived from an EMBL/GenBank/DDBJ whole genome shotgun (WGS) entry which is preliminary data.</text>
</comment>
<dbReference type="PANTHER" id="PTHR43685">
    <property type="entry name" value="GLYCOSYLTRANSFERASE"/>
    <property type="match status" value="1"/>
</dbReference>
<dbReference type="InterPro" id="IPR001173">
    <property type="entry name" value="Glyco_trans_2-like"/>
</dbReference>
<dbReference type="InterPro" id="IPR029044">
    <property type="entry name" value="Nucleotide-diphossugar_trans"/>
</dbReference>
<proteinExistence type="predicted"/>
<protein>
    <submittedName>
        <fullName evidence="3">GT2 family glycosyltransferase</fullName>
    </submittedName>
</protein>
<dbReference type="Gene3D" id="3.90.550.10">
    <property type="entry name" value="Spore Coat Polysaccharide Biosynthesis Protein SpsA, Chain A"/>
    <property type="match status" value="1"/>
</dbReference>
<evidence type="ECO:0000313" key="3">
    <source>
        <dbReference type="EMBL" id="MBE1458581.1"/>
    </source>
</evidence>
<feature type="domain" description="Glycosyltransferase 2-like" evidence="2">
    <location>
        <begin position="50"/>
        <end position="172"/>
    </location>
</feature>
<dbReference type="PANTHER" id="PTHR43685:SF3">
    <property type="entry name" value="SLR2126 PROTEIN"/>
    <property type="match status" value="1"/>
</dbReference>
<dbReference type="SUPFAM" id="SSF53448">
    <property type="entry name" value="Nucleotide-diphospho-sugar transferases"/>
    <property type="match status" value="1"/>
</dbReference>
<dbReference type="EMBL" id="JADBDY010000001">
    <property type="protein sequence ID" value="MBE1458581.1"/>
    <property type="molecule type" value="Genomic_DNA"/>
</dbReference>
<evidence type="ECO:0000256" key="1">
    <source>
        <dbReference type="SAM" id="MobiDB-lite"/>
    </source>
</evidence>
<evidence type="ECO:0000313" key="4">
    <source>
        <dbReference type="Proteomes" id="UP000598217"/>
    </source>
</evidence>
<reference evidence="3 4" key="1">
    <citation type="submission" date="2020-10" db="EMBL/GenBank/DDBJ databases">
        <title>Sequencing the genomes of 1000 actinobacteria strains.</title>
        <authorList>
            <person name="Klenk H.-P."/>
        </authorList>
    </citation>
    <scope>NUCLEOTIDE SEQUENCE [LARGE SCALE GENOMIC DNA]</scope>
    <source>
        <strain evidence="3 4">DSM 45157</strain>
    </source>
</reference>
<dbReference type="Proteomes" id="UP000598217">
    <property type="component" value="Unassembled WGS sequence"/>
</dbReference>
<evidence type="ECO:0000259" key="2">
    <source>
        <dbReference type="Pfam" id="PF00535"/>
    </source>
</evidence>
<gene>
    <name evidence="3" type="ORF">H4W79_002795</name>
</gene>